<evidence type="ECO:0000256" key="3">
    <source>
        <dbReference type="PIRSR" id="PIRSR607837-1"/>
    </source>
</evidence>
<dbReference type="Gene3D" id="1.20.120.450">
    <property type="entry name" value="dinb family like domain"/>
    <property type="match status" value="1"/>
</dbReference>
<proteinExistence type="inferred from homology"/>
<dbReference type="SUPFAM" id="SSF109854">
    <property type="entry name" value="DinB/YfiT-like putative metalloenzymes"/>
    <property type="match status" value="1"/>
</dbReference>
<accession>A0A5T8T5U6</accession>
<reference evidence="4" key="1">
    <citation type="submission" date="2018-08" db="EMBL/GenBank/DDBJ databases">
        <authorList>
            <consortium name="PulseNet: The National Subtyping Network for Foodborne Disease Surveillance"/>
            <person name="Tarr C.L."/>
            <person name="Trees E."/>
            <person name="Katz L.S."/>
            <person name="Carleton-Romer H.A."/>
            <person name="Stroika S."/>
            <person name="Kucerova Z."/>
            <person name="Roache K.F."/>
            <person name="Sabol A.L."/>
            <person name="Besser J."/>
            <person name="Gerner-Smidt P."/>
        </authorList>
    </citation>
    <scope>NUCLEOTIDE SEQUENCE</scope>
    <source>
        <strain evidence="4">PNUSAS050301</strain>
    </source>
</reference>
<dbReference type="Pfam" id="PF05163">
    <property type="entry name" value="DinB"/>
    <property type="match status" value="1"/>
</dbReference>
<feature type="binding site" evidence="3">
    <location>
        <position position="47"/>
    </location>
    <ligand>
        <name>a divalent metal cation</name>
        <dbReference type="ChEBI" id="CHEBI:60240"/>
    </ligand>
</feature>
<comment type="similarity">
    <text evidence="1">Belongs to the DinB family.</text>
</comment>
<evidence type="ECO:0008006" key="5">
    <source>
        <dbReference type="Google" id="ProtNLM"/>
    </source>
</evidence>
<dbReference type="InterPro" id="IPR007837">
    <property type="entry name" value="DinB"/>
</dbReference>
<comment type="caution">
    <text evidence="4">The sequence shown here is derived from an EMBL/GenBank/DDBJ whole genome shotgun (WGS) entry which is preliminary data.</text>
</comment>
<feature type="binding site" evidence="3">
    <location>
        <position position="131"/>
    </location>
    <ligand>
        <name>a divalent metal cation</name>
        <dbReference type="ChEBI" id="CHEBI:60240"/>
    </ligand>
</feature>
<protein>
    <recommendedName>
        <fullName evidence="5">DinB family protein</fullName>
    </recommendedName>
</protein>
<organism evidence="4">
    <name type="scientific">Salmonella enterica</name>
    <name type="common">Salmonella choleraesuis</name>
    <dbReference type="NCBI Taxonomy" id="28901"/>
    <lineage>
        <taxon>Bacteria</taxon>
        <taxon>Pseudomonadati</taxon>
        <taxon>Pseudomonadota</taxon>
        <taxon>Gammaproteobacteria</taxon>
        <taxon>Enterobacterales</taxon>
        <taxon>Enterobacteriaceae</taxon>
        <taxon>Salmonella</taxon>
    </lineage>
</organism>
<keyword evidence="2 3" id="KW-0479">Metal-binding</keyword>
<dbReference type="EMBL" id="AAGGTI010000004">
    <property type="protein sequence ID" value="EBN7838671.1"/>
    <property type="molecule type" value="Genomic_DNA"/>
</dbReference>
<sequence length="167" mass="18601">MRKPSDLLVTLMELKKFQEMAFYDLLLSAECDAVPEVLCSASYWLNHIHIVDKIFRAHLGGEVHGFTSTVSDDIPELQLLRQEATNSNDWLIAYAASLDADTASERIQFTFTDGAPGDMTREEILLHLLTHASYHLSTCSPSLEKNGLTIPPMLLTTMLSSSRSDSL</sequence>
<name>A0A5T8T5U6_SALER</name>
<gene>
    <name evidence="4" type="ORF">D0Q65_12035</name>
</gene>
<feature type="binding site" evidence="3">
    <location>
        <position position="135"/>
    </location>
    <ligand>
        <name>a divalent metal cation</name>
        <dbReference type="ChEBI" id="CHEBI:60240"/>
    </ligand>
</feature>
<dbReference type="InterPro" id="IPR034660">
    <property type="entry name" value="DinB/YfiT-like"/>
</dbReference>
<dbReference type="AlphaFoldDB" id="A0A5T8T5U6"/>
<evidence type="ECO:0000256" key="2">
    <source>
        <dbReference type="ARBA" id="ARBA00022723"/>
    </source>
</evidence>
<evidence type="ECO:0000313" key="4">
    <source>
        <dbReference type="EMBL" id="EBN7838671.1"/>
    </source>
</evidence>
<evidence type="ECO:0000256" key="1">
    <source>
        <dbReference type="ARBA" id="ARBA00008635"/>
    </source>
</evidence>
<dbReference type="GO" id="GO:0046872">
    <property type="term" value="F:metal ion binding"/>
    <property type="evidence" value="ECO:0007669"/>
    <property type="project" value="UniProtKB-KW"/>
</dbReference>